<keyword evidence="3" id="KW-1185">Reference proteome</keyword>
<dbReference type="InterPro" id="IPR038765">
    <property type="entry name" value="Papain-like_cys_pep_sf"/>
</dbReference>
<accession>A0AA88VQJ9</accession>
<comment type="caution">
    <text evidence="2">The sequence shown here is derived from an EMBL/GenBank/DDBJ whole genome shotgun (WGS) entry which is preliminary data.</text>
</comment>
<sequence length="92" mass="9510">MYIVARKIGNGNRRATATSTAAATSVAAATTSVAAATTSATETTDDQTPSSYQAFAAIGAVEGINQLTTDHLISLSEQEIVDCDTGGWDKWL</sequence>
<dbReference type="Gene3D" id="3.90.70.10">
    <property type="entry name" value="Cysteine proteinases"/>
    <property type="match status" value="1"/>
</dbReference>
<dbReference type="AlphaFoldDB" id="A0AA88VQJ9"/>
<evidence type="ECO:0000313" key="2">
    <source>
        <dbReference type="EMBL" id="KAK3013521.1"/>
    </source>
</evidence>
<dbReference type="SUPFAM" id="SSF54001">
    <property type="entry name" value="Cysteine proteinases"/>
    <property type="match status" value="1"/>
</dbReference>
<proteinExistence type="predicted"/>
<feature type="domain" description="Peptidase C1A papain C-terminal" evidence="1">
    <location>
        <begin position="40"/>
        <end position="85"/>
    </location>
</feature>
<dbReference type="EMBL" id="JAVXUP010001292">
    <property type="protein sequence ID" value="KAK3013521.1"/>
    <property type="molecule type" value="Genomic_DNA"/>
</dbReference>
<dbReference type="GO" id="GO:0008234">
    <property type="term" value="F:cysteine-type peptidase activity"/>
    <property type="evidence" value="ECO:0007669"/>
    <property type="project" value="InterPro"/>
</dbReference>
<dbReference type="Proteomes" id="UP001188597">
    <property type="component" value="Unassembled WGS sequence"/>
</dbReference>
<evidence type="ECO:0000259" key="1">
    <source>
        <dbReference type="Pfam" id="PF00112"/>
    </source>
</evidence>
<gene>
    <name evidence="2" type="ORF">RJ639_010021</name>
</gene>
<name>A0AA88VQJ9_9ASTE</name>
<dbReference type="GO" id="GO:0006508">
    <property type="term" value="P:proteolysis"/>
    <property type="evidence" value="ECO:0007669"/>
    <property type="project" value="InterPro"/>
</dbReference>
<dbReference type="Pfam" id="PF00112">
    <property type="entry name" value="Peptidase_C1"/>
    <property type="match status" value="1"/>
</dbReference>
<reference evidence="2" key="1">
    <citation type="submission" date="2022-12" db="EMBL/GenBank/DDBJ databases">
        <title>Draft genome assemblies for two species of Escallonia (Escalloniales).</title>
        <authorList>
            <person name="Chanderbali A."/>
            <person name="Dervinis C."/>
            <person name="Anghel I."/>
            <person name="Soltis D."/>
            <person name="Soltis P."/>
            <person name="Zapata F."/>
        </authorList>
    </citation>
    <scope>NUCLEOTIDE SEQUENCE</scope>
    <source>
        <strain evidence="2">UCBG64.0493</strain>
        <tissue evidence="2">Leaf</tissue>
    </source>
</reference>
<protein>
    <recommendedName>
        <fullName evidence="1">Peptidase C1A papain C-terminal domain-containing protein</fullName>
    </recommendedName>
</protein>
<evidence type="ECO:0000313" key="3">
    <source>
        <dbReference type="Proteomes" id="UP001188597"/>
    </source>
</evidence>
<organism evidence="2 3">
    <name type="scientific">Escallonia herrerae</name>
    <dbReference type="NCBI Taxonomy" id="1293975"/>
    <lineage>
        <taxon>Eukaryota</taxon>
        <taxon>Viridiplantae</taxon>
        <taxon>Streptophyta</taxon>
        <taxon>Embryophyta</taxon>
        <taxon>Tracheophyta</taxon>
        <taxon>Spermatophyta</taxon>
        <taxon>Magnoliopsida</taxon>
        <taxon>eudicotyledons</taxon>
        <taxon>Gunneridae</taxon>
        <taxon>Pentapetalae</taxon>
        <taxon>asterids</taxon>
        <taxon>campanulids</taxon>
        <taxon>Escalloniales</taxon>
        <taxon>Escalloniaceae</taxon>
        <taxon>Escallonia</taxon>
    </lineage>
</organism>
<dbReference type="InterPro" id="IPR000668">
    <property type="entry name" value="Peptidase_C1A_C"/>
</dbReference>